<evidence type="ECO:0000256" key="1">
    <source>
        <dbReference type="ARBA" id="ARBA00023054"/>
    </source>
</evidence>
<feature type="non-terminal residue" evidence="4">
    <location>
        <position position="1"/>
    </location>
</feature>
<dbReference type="EMBL" id="QDEB01100715">
    <property type="protein sequence ID" value="RZC32008.1"/>
    <property type="molecule type" value="Genomic_DNA"/>
</dbReference>
<dbReference type="AlphaFoldDB" id="A0A482VHS8"/>
<evidence type="ECO:0000256" key="2">
    <source>
        <dbReference type="SAM" id="Coils"/>
    </source>
</evidence>
<dbReference type="InterPro" id="IPR041611">
    <property type="entry name" value="SKICH"/>
</dbReference>
<evidence type="ECO:0000259" key="3">
    <source>
        <dbReference type="Pfam" id="PF17751"/>
    </source>
</evidence>
<dbReference type="Gene3D" id="2.60.40.2840">
    <property type="match status" value="1"/>
</dbReference>
<keyword evidence="1 2" id="KW-0175">Coiled coil</keyword>
<dbReference type="OrthoDB" id="10015001at2759"/>
<comment type="caution">
    <text evidence="4">The sequence shown here is derived from an EMBL/GenBank/DDBJ whole genome shotgun (WGS) entry which is preliminary data.</text>
</comment>
<gene>
    <name evidence="4" type="ORF">BDFB_004352</name>
</gene>
<keyword evidence="5" id="KW-1185">Reference proteome</keyword>
<proteinExistence type="predicted"/>
<evidence type="ECO:0000313" key="5">
    <source>
        <dbReference type="Proteomes" id="UP000292052"/>
    </source>
</evidence>
<organism evidence="4 5">
    <name type="scientific">Asbolus verrucosus</name>
    <name type="common">Desert ironclad beetle</name>
    <dbReference type="NCBI Taxonomy" id="1661398"/>
    <lineage>
        <taxon>Eukaryota</taxon>
        <taxon>Metazoa</taxon>
        <taxon>Ecdysozoa</taxon>
        <taxon>Arthropoda</taxon>
        <taxon>Hexapoda</taxon>
        <taxon>Insecta</taxon>
        <taxon>Pterygota</taxon>
        <taxon>Neoptera</taxon>
        <taxon>Endopterygota</taxon>
        <taxon>Coleoptera</taxon>
        <taxon>Polyphaga</taxon>
        <taxon>Cucujiformia</taxon>
        <taxon>Tenebrionidae</taxon>
        <taxon>Pimeliinae</taxon>
        <taxon>Asbolus</taxon>
    </lineage>
</organism>
<dbReference type="STRING" id="1661398.A0A482VHS8"/>
<protein>
    <submittedName>
        <fullName evidence="4">Calcium-binding and coiled-coil domain-containing protein 2</fullName>
    </submittedName>
</protein>
<dbReference type="Proteomes" id="UP000292052">
    <property type="component" value="Unassembled WGS sequence"/>
</dbReference>
<dbReference type="PANTHER" id="PTHR31915">
    <property type="entry name" value="SKICH DOMAIN-CONTAINING PROTEIN"/>
    <property type="match status" value="1"/>
</dbReference>
<dbReference type="Pfam" id="PF17751">
    <property type="entry name" value="SKICH"/>
    <property type="match status" value="1"/>
</dbReference>
<dbReference type="PANTHER" id="PTHR31915:SF6">
    <property type="entry name" value="SKICH DOMAIN-CONTAINING PROTEIN"/>
    <property type="match status" value="1"/>
</dbReference>
<accession>A0A482VHS8</accession>
<reference evidence="4 5" key="1">
    <citation type="submission" date="2017-03" db="EMBL/GenBank/DDBJ databases">
        <title>Genome of the blue death feigning beetle - Asbolus verrucosus.</title>
        <authorList>
            <person name="Rider S.D."/>
        </authorList>
    </citation>
    <scope>NUCLEOTIDE SEQUENCE [LARGE SCALE GENOMIC DNA]</scope>
    <source>
        <strain evidence="4">Butters</strain>
        <tissue evidence="4">Head and leg muscle</tissue>
    </source>
</reference>
<dbReference type="InterPro" id="IPR051002">
    <property type="entry name" value="UBA_autophagy_assoc_protein"/>
</dbReference>
<evidence type="ECO:0000313" key="4">
    <source>
        <dbReference type="EMBL" id="RZC32008.1"/>
    </source>
</evidence>
<feature type="domain" description="SKICH" evidence="3">
    <location>
        <begin position="1"/>
        <end position="101"/>
    </location>
</feature>
<name>A0A482VHS8_ASBVE</name>
<sequence length="253" mass="29197">VQFVEMLDQYHCNEDIECKYSFNNYKVQDGDRIAIFKMGWKSLRNYVLFEWAVDSPRADVNSVIFSRYDLPNTQNETDDLYQFCYISGENVVQGISTPFQICSVESKPTVVLTEASAGSDKCVHLKQLLSLRDKEIIKLKEENAILRESLKSVINQRKLQQSKNYDEEINSLKELTNSLRTAVIAQQKEIDSMKIEMKKDKAAYKDLQLEKIIAEKKFEAISKKEATTVKRVCNFDLGSLQSFPAFPFETLDK</sequence>
<feature type="coiled-coil region" evidence="2">
    <location>
        <begin position="136"/>
        <end position="210"/>
    </location>
</feature>